<accession>A0AA38NY49</accession>
<name>A0AA38NY49_9AGAR</name>
<proteinExistence type="predicted"/>
<comment type="caution">
    <text evidence="1">The sequence shown here is derived from an EMBL/GenBank/DDBJ whole genome shotgun (WGS) entry which is preliminary data.</text>
</comment>
<dbReference type="EMBL" id="MU806891">
    <property type="protein sequence ID" value="KAJ3832656.1"/>
    <property type="molecule type" value="Genomic_DNA"/>
</dbReference>
<keyword evidence="2" id="KW-1185">Reference proteome</keyword>
<reference evidence="1" key="1">
    <citation type="submission" date="2022-08" db="EMBL/GenBank/DDBJ databases">
        <authorList>
            <consortium name="DOE Joint Genome Institute"/>
            <person name="Min B."/>
            <person name="Riley R."/>
            <person name="Sierra-Patev S."/>
            <person name="Naranjo-Ortiz M."/>
            <person name="Looney B."/>
            <person name="Konkel Z."/>
            <person name="Slot J.C."/>
            <person name="Sakamoto Y."/>
            <person name="Steenwyk J.L."/>
            <person name="Rokas A."/>
            <person name="Carro J."/>
            <person name="Camarero S."/>
            <person name="Ferreira P."/>
            <person name="Molpeceres G."/>
            <person name="Ruiz-Duenas F.J."/>
            <person name="Serrano A."/>
            <person name="Henrissat B."/>
            <person name="Drula E."/>
            <person name="Hughes K.W."/>
            <person name="Mata J.L."/>
            <person name="Ishikawa N.K."/>
            <person name="Vargas-Isla R."/>
            <person name="Ushijima S."/>
            <person name="Smith C.A."/>
            <person name="Ahrendt S."/>
            <person name="Andreopoulos W."/>
            <person name="He G."/>
            <person name="Labutti K."/>
            <person name="Lipzen A."/>
            <person name="Ng V."/>
            <person name="Sandor L."/>
            <person name="Barry K."/>
            <person name="Martinez A.T."/>
            <person name="Xiao Y."/>
            <person name="Gibbons J.G."/>
            <person name="Terashima K."/>
            <person name="Hibbett D.S."/>
            <person name="Grigoriev I.V."/>
        </authorList>
    </citation>
    <scope>NUCLEOTIDE SEQUENCE</scope>
    <source>
        <strain evidence="1">TFB9207</strain>
    </source>
</reference>
<organism evidence="1 2">
    <name type="scientific">Lentinula raphanica</name>
    <dbReference type="NCBI Taxonomy" id="153919"/>
    <lineage>
        <taxon>Eukaryota</taxon>
        <taxon>Fungi</taxon>
        <taxon>Dikarya</taxon>
        <taxon>Basidiomycota</taxon>
        <taxon>Agaricomycotina</taxon>
        <taxon>Agaricomycetes</taxon>
        <taxon>Agaricomycetidae</taxon>
        <taxon>Agaricales</taxon>
        <taxon>Marasmiineae</taxon>
        <taxon>Omphalotaceae</taxon>
        <taxon>Lentinula</taxon>
    </lineage>
</organism>
<protein>
    <submittedName>
        <fullName evidence="1">Uncharacterized protein</fullName>
    </submittedName>
</protein>
<evidence type="ECO:0000313" key="2">
    <source>
        <dbReference type="Proteomes" id="UP001163846"/>
    </source>
</evidence>
<dbReference type="Proteomes" id="UP001163846">
    <property type="component" value="Unassembled WGS sequence"/>
</dbReference>
<sequence>MCRTPGVGMRAPPLNVYHLHEPVRYGLRLLASLSSLHLLYTSTSCHVTYQLHEFSQLCANVSRANLGIELPPIIPPQLTSTLTTSPRLSLQNISRKPSLARPPVNRLVLKPCFDLHSHRSINRGSLASSDAIAAGPVWNTGLVNSLHLNVPPYLPLISIPITSTPSVPSPSTQYIHFFVVPIRQMLLLRRVDVTVRSFKQVYLSTKSQS</sequence>
<dbReference type="AlphaFoldDB" id="A0AA38NY49"/>
<evidence type="ECO:0000313" key="1">
    <source>
        <dbReference type="EMBL" id="KAJ3832656.1"/>
    </source>
</evidence>
<gene>
    <name evidence="1" type="ORF">F5878DRAFT_448139</name>
</gene>